<dbReference type="Pfam" id="PF04932">
    <property type="entry name" value="Wzy_C"/>
    <property type="match status" value="1"/>
</dbReference>
<gene>
    <name evidence="7" type="ORF">R8Z52_02960</name>
</gene>
<dbReference type="EMBL" id="CP138203">
    <property type="protein sequence ID" value="WPC74237.1"/>
    <property type="molecule type" value="Genomic_DNA"/>
</dbReference>
<feature type="transmembrane region" description="Helical" evidence="5">
    <location>
        <begin position="206"/>
        <end position="224"/>
    </location>
</feature>
<dbReference type="RefSeq" id="WP_261894318.1">
    <property type="nucleotide sequence ID" value="NZ_AP024895.1"/>
</dbReference>
<keyword evidence="3 5" id="KW-1133">Transmembrane helix</keyword>
<keyword evidence="8" id="KW-1185">Reference proteome</keyword>
<feature type="transmembrane region" description="Helical" evidence="5">
    <location>
        <begin position="421"/>
        <end position="439"/>
    </location>
</feature>
<feature type="transmembrane region" description="Helical" evidence="5">
    <location>
        <begin position="133"/>
        <end position="154"/>
    </location>
</feature>
<evidence type="ECO:0000256" key="1">
    <source>
        <dbReference type="ARBA" id="ARBA00004141"/>
    </source>
</evidence>
<keyword evidence="2 5" id="KW-0812">Transmembrane</keyword>
<evidence type="ECO:0000256" key="3">
    <source>
        <dbReference type="ARBA" id="ARBA00022989"/>
    </source>
</evidence>
<evidence type="ECO:0000259" key="6">
    <source>
        <dbReference type="Pfam" id="PF04932"/>
    </source>
</evidence>
<name>A0ABZ0QDG8_9VIBR</name>
<proteinExistence type="predicted"/>
<comment type="subcellular location">
    <subcellularLocation>
        <location evidence="1">Membrane</location>
        <topology evidence="1">Multi-pass membrane protein</topology>
    </subcellularLocation>
</comment>
<sequence>MNPSDTMNKSPRPESYLNTLQRFYRHRTVHQTILVLLCVIAFVSVGFESIGRNLFTLFMIFSAPLLITERKTLMRDPMVKLLGLVLIAQILSWANALYTHPEFARDIPTLDRLAKLFSFVFIAYWLKGSTRRVLTLLGTFVLGIYVALFFAPDFHQDMLRALSGIRADFDIKNAQFTSMFAGVGMIVCGFNYYWGATSDLKKLHKIVLLILNTFALSGLTWLLVVSQSRQAWLALTVALVVLPIFLSFHSQRCRGKVLVGLYLTIALLIGLFCTSSIVEKRVDTENSVISTIISGDWQHIPMTSIGIRVNSWIEASHWIGEHPILGNSASAIKQVIQQSDKFPPELKAEFGHLHNFHIETLVSYGIVGLLLIYTMYYWLIRSLFIVQRERPELTSFTVFAMMFMAFWLVVNFFETFSSRTFGVYTHNIIFGCLYTFYLASSLKKNHQAE</sequence>
<feature type="transmembrane region" description="Helical" evidence="5">
    <location>
        <begin position="230"/>
        <end position="248"/>
    </location>
</feature>
<dbReference type="GO" id="GO:0016874">
    <property type="term" value="F:ligase activity"/>
    <property type="evidence" value="ECO:0007669"/>
    <property type="project" value="UniProtKB-KW"/>
</dbReference>
<protein>
    <submittedName>
        <fullName evidence="7">O-antigen ligase family protein</fullName>
    </submittedName>
</protein>
<reference evidence="7 8" key="1">
    <citation type="submission" date="2023-11" db="EMBL/GenBank/DDBJ databases">
        <title>Plant-associative lifestyle of Vibrio porteresiae and its evolutionary dynamics.</title>
        <authorList>
            <person name="Rameshkumar N."/>
            <person name="Kirti K."/>
        </authorList>
    </citation>
    <scope>NUCLEOTIDE SEQUENCE [LARGE SCALE GENOMIC DNA]</scope>
    <source>
        <strain evidence="7 8">MSSRF30</strain>
    </source>
</reference>
<evidence type="ECO:0000313" key="7">
    <source>
        <dbReference type="EMBL" id="WPC74237.1"/>
    </source>
</evidence>
<feature type="domain" description="O-antigen ligase-related" evidence="6">
    <location>
        <begin position="217"/>
        <end position="372"/>
    </location>
</feature>
<accession>A0ABZ0QDG8</accession>
<evidence type="ECO:0000256" key="5">
    <source>
        <dbReference type="SAM" id="Phobius"/>
    </source>
</evidence>
<feature type="transmembrane region" description="Helical" evidence="5">
    <location>
        <begin position="81"/>
        <end position="98"/>
    </location>
</feature>
<dbReference type="PANTHER" id="PTHR37422:SF13">
    <property type="entry name" value="LIPOPOLYSACCHARIDE BIOSYNTHESIS PROTEIN PA4999-RELATED"/>
    <property type="match status" value="1"/>
</dbReference>
<feature type="transmembrane region" description="Helical" evidence="5">
    <location>
        <begin position="392"/>
        <end position="409"/>
    </location>
</feature>
<dbReference type="InterPro" id="IPR007016">
    <property type="entry name" value="O-antigen_ligase-rel_domated"/>
</dbReference>
<feature type="transmembrane region" description="Helical" evidence="5">
    <location>
        <begin position="174"/>
        <end position="194"/>
    </location>
</feature>
<dbReference type="InterPro" id="IPR051533">
    <property type="entry name" value="WaaL-like"/>
</dbReference>
<feature type="transmembrane region" description="Helical" evidence="5">
    <location>
        <begin position="361"/>
        <end position="380"/>
    </location>
</feature>
<feature type="transmembrane region" description="Helical" evidence="5">
    <location>
        <begin position="28"/>
        <end position="47"/>
    </location>
</feature>
<keyword evidence="7" id="KW-0436">Ligase</keyword>
<keyword evidence="4 5" id="KW-0472">Membrane</keyword>
<evidence type="ECO:0000256" key="2">
    <source>
        <dbReference type="ARBA" id="ARBA00022692"/>
    </source>
</evidence>
<evidence type="ECO:0000256" key="4">
    <source>
        <dbReference type="ARBA" id="ARBA00023136"/>
    </source>
</evidence>
<dbReference type="PANTHER" id="PTHR37422">
    <property type="entry name" value="TEICHURONIC ACID BIOSYNTHESIS PROTEIN TUAE"/>
    <property type="match status" value="1"/>
</dbReference>
<evidence type="ECO:0000313" key="8">
    <source>
        <dbReference type="Proteomes" id="UP001304071"/>
    </source>
</evidence>
<organism evidence="7 8">
    <name type="scientific">Vibrio porteresiae DSM 19223</name>
    <dbReference type="NCBI Taxonomy" id="1123496"/>
    <lineage>
        <taxon>Bacteria</taxon>
        <taxon>Pseudomonadati</taxon>
        <taxon>Pseudomonadota</taxon>
        <taxon>Gammaproteobacteria</taxon>
        <taxon>Vibrionales</taxon>
        <taxon>Vibrionaceae</taxon>
        <taxon>Vibrio</taxon>
    </lineage>
</organism>
<dbReference type="Proteomes" id="UP001304071">
    <property type="component" value="Chromosome 1"/>
</dbReference>
<feature type="transmembrane region" description="Helical" evidence="5">
    <location>
        <begin position="110"/>
        <end position="126"/>
    </location>
</feature>
<feature type="transmembrane region" description="Helical" evidence="5">
    <location>
        <begin position="260"/>
        <end position="278"/>
    </location>
</feature>